<reference evidence="1 2" key="2">
    <citation type="submission" date="2018-06" db="EMBL/GenBank/DDBJ databases">
        <title>Metagenomic assembly of (sub)arctic Cyanobacteria and their associated microbiome from non-axenic cultures.</title>
        <authorList>
            <person name="Baurain D."/>
        </authorList>
    </citation>
    <scope>NUCLEOTIDE SEQUENCE [LARGE SCALE GENOMIC DNA]</scope>
    <source>
        <strain evidence="1">ULC129bin1</strain>
    </source>
</reference>
<evidence type="ECO:0000313" key="1">
    <source>
        <dbReference type="EMBL" id="PZO13847.1"/>
    </source>
</evidence>
<accession>A0A2W4U3V0</accession>
<comment type="caution">
    <text evidence="1">The sequence shown here is derived from an EMBL/GenBank/DDBJ whole genome shotgun (WGS) entry which is preliminary data.</text>
</comment>
<sequence>MASVAQQLSTFISQLEQLRDAIPVDPATTAVTLEKHSPGNGSTYTRLRVPKDKALANGKRTMSLDAKGIAEWEQKLYARNQQTKVAQCLALVQQAAEVAVSITWEAETKTAMVNESKVFTIDQTEYVVPGAIAPQPKAVIKYVLKDAKGATPINRTVHAISEDEPGYGRWYSSALCGERPKAGGLGWRRVDKSELSCPKCHEKLKSSR</sequence>
<name>A0A2W4U3V0_9CYAN</name>
<dbReference type="EMBL" id="QBMC01000117">
    <property type="protein sequence ID" value="PZO13847.1"/>
    <property type="molecule type" value="Genomic_DNA"/>
</dbReference>
<dbReference type="AlphaFoldDB" id="A0A2W4U3V0"/>
<proteinExistence type="predicted"/>
<protein>
    <submittedName>
        <fullName evidence="1">Uncharacterized protein</fullName>
    </submittedName>
</protein>
<dbReference type="Proteomes" id="UP000249354">
    <property type="component" value="Unassembled WGS sequence"/>
</dbReference>
<reference evidence="2" key="1">
    <citation type="submission" date="2018-04" db="EMBL/GenBank/DDBJ databases">
        <authorList>
            <person name="Cornet L."/>
        </authorList>
    </citation>
    <scope>NUCLEOTIDE SEQUENCE [LARGE SCALE GENOMIC DNA]</scope>
</reference>
<evidence type="ECO:0000313" key="2">
    <source>
        <dbReference type="Proteomes" id="UP000249354"/>
    </source>
</evidence>
<organism evidence="1 2">
    <name type="scientific">Leptolyngbya foveolarum</name>
    <dbReference type="NCBI Taxonomy" id="47253"/>
    <lineage>
        <taxon>Bacteria</taxon>
        <taxon>Bacillati</taxon>
        <taxon>Cyanobacteriota</taxon>
        <taxon>Cyanophyceae</taxon>
        <taxon>Leptolyngbyales</taxon>
        <taxon>Leptolyngbyaceae</taxon>
        <taxon>Leptolyngbya group</taxon>
        <taxon>Leptolyngbya</taxon>
    </lineage>
</organism>
<gene>
    <name evidence="1" type="ORF">DCF25_15610</name>
</gene>